<evidence type="ECO:0000256" key="2">
    <source>
        <dbReference type="ARBA" id="ARBA00022670"/>
    </source>
</evidence>
<feature type="transmembrane region" description="Helical" evidence="5">
    <location>
        <begin position="166"/>
        <end position="190"/>
    </location>
</feature>
<keyword evidence="5" id="KW-0812">Transmembrane</keyword>
<feature type="domain" description="PDZ" evidence="6">
    <location>
        <begin position="434"/>
        <end position="509"/>
    </location>
</feature>
<comment type="caution">
    <text evidence="7">The sequence shown here is derived from an EMBL/GenBank/DDBJ whole genome shotgun (WGS) entry which is preliminary data.</text>
</comment>
<dbReference type="PANTHER" id="PTHR43343:SF3">
    <property type="entry name" value="PROTEASE DO-LIKE 8, CHLOROPLASTIC"/>
    <property type="match status" value="1"/>
</dbReference>
<keyword evidence="3" id="KW-0378">Hydrolase</keyword>
<keyword evidence="2 7" id="KW-0645">Protease</keyword>
<dbReference type="SUPFAM" id="SSF50156">
    <property type="entry name" value="PDZ domain-like"/>
    <property type="match status" value="1"/>
</dbReference>
<feature type="compositionally biased region" description="Low complexity" evidence="4">
    <location>
        <begin position="58"/>
        <end position="77"/>
    </location>
</feature>
<evidence type="ECO:0000256" key="4">
    <source>
        <dbReference type="SAM" id="MobiDB-lite"/>
    </source>
</evidence>
<evidence type="ECO:0000256" key="1">
    <source>
        <dbReference type="ARBA" id="ARBA00010541"/>
    </source>
</evidence>
<keyword evidence="8" id="KW-1185">Reference proteome</keyword>
<sequence>MNEDTFGTQGQPPLPGQPDNNGSQPVSGQRSDAPAEPTAAGQYSVPASFDDASDAQTPSVRSSDSGSSAAQQAPSQPGYVNQPYHPGPPQAASPQAPAGQRYGVQPTGSWPTVPPPFGVTGPRQPTGTHQAAGPHQPTGGYPAGGTQTLPPYMKPPQKNPRRRGGLLVTAALIAGLVGGSGGAVAVNAIAGGSANTANALTTSNVQAKDQVLNGSVEAVAKKVMPSVVQINVANGQTAGTGSGIILTTDGMIMTNNHVVESAASGGSITVLFSDGTSANATIVGRDPLTDIAVIKVQGKSGLTPATLGKSANVKVGQDVVAVGSPLGLQGTVTSGIVSALNRPVSAGSSESGASNTDVYPAIQTDAPINPGNSGGPLADMNGNIIGVDASIASTNTSSSQQSGSVGLGFAIPMDLASNIASQIMDGNTVVHAKLGASVADSVGADGITAEGAQIKAVTAGSAAAKAGLRSGDVVTSVNGITINNAQGLVAEIRSFSPGQTVSITVQRSGNAMQLKATLDSDGGQPTS</sequence>
<dbReference type="EMBL" id="PVUE01000004">
    <property type="protein sequence ID" value="PRZ42751.1"/>
    <property type="molecule type" value="Genomic_DNA"/>
</dbReference>
<dbReference type="PRINTS" id="PR00834">
    <property type="entry name" value="PROTEASES2C"/>
</dbReference>
<keyword evidence="5" id="KW-1133">Transmembrane helix</keyword>
<reference evidence="7 8" key="1">
    <citation type="submission" date="2018-03" db="EMBL/GenBank/DDBJ databases">
        <title>Genomic Encyclopedia of Archaeal and Bacterial Type Strains, Phase II (KMG-II): from individual species to whole genera.</title>
        <authorList>
            <person name="Goeker M."/>
        </authorList>
    </citation>
    <scope>NUCLEOTIDE SEQUENCE [LARGE SCALE GENOMIC DNA]</scope>
    <source>
        <strain evidence="7 8">DSM 100065</strain>
    </source>
</reference>
<dbReference type="OrthoDB" id="3870557at2"/>
<dbReference type="InterPro" id="IPR001478">
    <property type="entry name" value="PDZ"/>
</dbReference>
<dbReference type="Gene3D" id="2.40.10.10">
    <property type="entry name" value="Trypsin-like serine proteases"/>
    <property type="match status" value="2"/>
</dbReference>
<dbReference type="PROSITE" id="PS50106">
    <property type="entry name" value="PDZ"/>
    <property type="match status" value="1"/>
</dbReference>
<name>A0A2T1A2B0_9ACTN</name>
<evidence type="ECO:0000256" key="5">
    <source>
        <dbReference type="SAM" id="Phobius"/>
    </source>
</evidence>
<dbReference type="InterPro" id="IPR036034">
    <property type="entry name" value="PDZ_sf"/>
</dbReference>
<dbReference type="InterPro" id="IPR009003">
    <property type="entry name" value="Peptidase_S1_PA"/>
</dbReference>
<dbReference type="InterPro" id="IPR043504">
    <property type="entry name" value="Peptidase_S1_PA_chymotrypsin"/>
</dbReference>
<evidence type="ECO:0000313" key="8">
    <source>
        <dbReference type="Proteomes" id="UP000237752"/>
    </source>
</evidence>
<organism evidence="7 8">
    <name type="scientific">Antricoccus suffuscus</name>
    <dbReference type="NCBI Taxonomy" id="1629062"/>
    <lineage>
        <taxon>Bacteria</taxon>
        <taxon>Bacillati</taxon>
        <taxon>Actinomycetota</taxon>
        <taxon>Actinomycetes</taxon>
        <taxon>Geodermatophilales</taxon>
        <taxon>Antricoccaceae</taxon>
        <taxon>Antricoccus</taxon>
    </lineage>
</organism>
<proteinExistence type="inferred from homology"/>
<comment type="similarity">
    <text evidence="1">Belongs to the peptidase S1C family.</text>
</comment>
<feature type="region of interest" description="Disordered" evidence="4">
    <location>
        <begin position="1"/>
        <end position="162"/>
    </location>
</feature>
<evidence type="ECO:0000259" key="6">
    <source>
        <dbReference type="PROSITE" id="PS50106"/>
    </source>
</evidence>
<keyword evidence="5" id="KW-0472">Membrane</keyword>
<dbReference type="Pfam" id="PF13365">
    <property type="entry name" value="Trypsin_2"/>
    <property type="match status" value="1"/>
</dbReference>
<dbReference type="Proteomes" id="UP000237752">
    <property type="component" value="Unassembled WGS sequence"/>
</dbReference>
<dbReference type="SUPFAM" id="SSF50494">
    <property type="entry name" value="Trypsin-like serine proteases"/>
    <property type="match status" value="1"/>
</dbReference>
<dbReference type="Pfam" id="PF13180">
    <property type="entry name" value="PDZ_2"/>
    <property type="match status" value="1"/>
</dbReference>
<accession>A0A2T1A2B0</accession>
<evidence type="ECO:0000313" key="7">
    <source>
        <dbReference type="EMBL" id="PRZ42751.1"/>
    </source>
</evidence>
<dbReference type="GO" id="GO:0004252">
    <property type="term" value="F:serine-type endopeptidase activity"/>
    <property type="evidence" value="ECO:0007669"/>
    <property type="project" value="InterPro"/>
</dbReference>
<dbReference type="Gene3D" id="2.30.42.10">
    <property type="match status" value="1"/>
</dbReference>
<dbReference type="InterPro" id="IPR051201">
    <property type="entry name" value="Chloro_Bact_Ser_Proteases"/>
</dbReference>
<dbReference type="InterPro" id="IPR001940">
    <property type="entry name" value="Peptidase_S1C"/>
</dbReference>
<dbReference type="PANTHER" id="PTHR43343">
    <property type="entry name" value="PEPTIDASE S12"/>
    <property type="match status" value="1"/>
</dbReference>
<dbReference type="AlphaFoldDB" id="A0A2T1A2B0"/>
<dbReference type="SMART" id="SM00228">
    <property type="entry name" value="PDZ"/>
    <property type="match status" value="1"/>
</dbReference>
<protein>
    <submittedName>
        <fullName evidence="7">Putative serine protease PepD</fullName>
    </submittedName>
</protein>
<gene>
    <name evidence="7" type="ORF">CLV47_10497</name>
</gene>
<feature type="compositionally biased region" description="Polar residues" evidence="4">
    <location>
        <begin position="19"/>
        <end position="30"/>
    </location>
</feature>
<dbReference type="GO" id="GO:0006508">
    <property type="term" value="P:proteolysis"/>
    <property type="evidence" value="ECO:0007669"/>
    <property type="project" value="UniProtKB-KW"/>
</dbReference>
<evidence type="ECO:0000256" key="3">
    <source>
        <dbReference type="ARBA" id="ARBA00022801"/>
    </source>
</evidence>
<dbReference type="RefSeq" id="WP_106348288.1">
    <property type="nucleotide sequence ID" value="NZ_PVUE01000004.1"/>
</dbReference>